<keyword evidence="12" id="KW-1185">Reference proteome</keyword>
<evidence type="ECO:0000313" key="11">
    <source>
        <dbReference type="EMBL" id="ANF97284.1"/>
    </source>
</evidence>
<evidence type="ECO:0000256" key="8">
    <source>
        <dbReference type="PROSITE-ProRule" id="PRU01091"/>
    </source>
</evidence>
<dbReference type="Gene3D" id="3.40.50.2300">
    <property type="match status" value="1"/>
</dbReference>
<comment type="subcellular location">
    <subcellularLocation>
        <location evidence="1">Cytoplasm</location>
    </subcellularLocation>
</comment>
<dbReference type="GO" id="GO:0000976">
    <property type="term" value="F:transcription cis-regulatory region binding"/>
    <property type="evidence" value="ECO:0007669"/>
    <property type="project" value="TreeGrafter"/>
</dbReference>
<reference evidence="12" key="1">
    <citation type="submission" date="2015-10" db="EMBL/GenBank/DDBJ databases">
        <title>Genome of Paenibacillus bovis sp. nov.</title>
        <authorList>
            <person name="Wu Z."/>
            <person name="Gao C."/>
            <person name="Liu Z."/>
            <person name="Zheng H."/>
        </authorList>
    </citation>
    <scope>NUCLEOTIDE SEQUENCE [LARGE SCALE GENOMIC DNA]</scope>
    <source>
        <strain evidence="12">BD3526</strain>
    </source>
</reference>
<dbReference type="CDD" id="cd00383">
    <property type="entry name" value="trans_reg_C"/>
    <property type="match status" value="1"/>
</dbReference>
<keyword evidence="4" id="KW-0805">Transcription regulation</keyword>
<dbReference type="InterPro" id="IPR036388">
    <property type="entry name" value="WH-like_DNA-bd_sf"/>
</dbReference>
<dbReference type="InterPro" id="IPR001867">
    <property type="entry name" value="OmpR/PhoB-type_DNA-bd"/>
</dbReference>
<evidence type="ECO:0000256" key="2">
    <source>
        <dbReference type="ARBA" id="ARBA00022553"/>
    </source>
</evidence>
<dbReference type="STRING" id="1616788.AR543_15595"/>
<dbReference type="SUPFAM" id="SSF46894">
    <property type="entry name" value="C-terminal effector domain of the bipartite response regulators"/>
    <property type="match status" value="1"/>
</dbReference>
<dbReference type="GO" id="GO:0006355">
    <property type="term" value="P:regulation of DNA-templated transcription"/>
    <property type="evidence" value="ECO:0007669"/>
    <property type="project" value="InterPro"/>
</dbReference>
<dbReference type="InterPro" id="IPR039420">
    <property type="entry name" value="WalR-like"/>
</dbReference>
<evidence type="ECO:0000256" key="7">
    <source>
        <dbReference type="PROSITE-ProRule" id="PRU00169"/>
    </source>
</evidence>
<dbReference type="GO" id="GO:0000156">
    <property type="term" value="F:phosphorelay response regulator activity"/>
    <property type="evidence" value="ECO:0007669"/>
    <property type="project" value="TreeGrafter"/>
</dbReference>
<dbReference type="OrthoDB" id="9790442at2"/>
<evidence type="ECO:0000259" key="9">
    <source>
        <dbReference type="PROSITE" id="PS50110"/>
    </source>
</evidence>
<feature type="domain" description="OmpR/PhoB-type" evidence="10">
    <location>
        <begin position="130"/>
        <end position="226"/>
    </location>
</feature>
<evidence type="ECO:0000256" key="4">
    <source>
        <dbReference type="ARBA" id="ARBA00023015"/>
    </source>
</evidence>
<dbReference type="EMBL" id="CP013023">
    <property type="protein sequence ID" value="ANF97284.1"/>
    <property type="molecule type" value="Genomic_DNA"/>
</dbReference>
<dbReference type="Gene3D" id="6.10.250.690">
    <property type="match status" value="1"/>
</dbReference>
<dbReference type="SMART" id="SM00448">
    <property type="entry name" value="REC"/>
    <property type="match status" value="1"/>
</dbReference>
<accession>A0A172ZI16</accession>
<organism evidence="11 12">
    <name type="scientific">Paenibacillus bovis</name>
    <dbReference type="NCBI Taxonomy" id="1616788"/>
    <lineage>
        <taxon>Bacteria</taxon>
        <taxon>Bacillati</taxon>
        <taxon>Bacillota</taxon>
        <taxon>Bacilli</taxon>
        <taxon>Bacillales</taxon>
        <taxon>Paenibacillaceae</taxon>
        <taxon>Paenibacillus</taxon>
    </lineage>
</organism>
<dbReference type="RefSeq" id="WP_060535396.1">
    <property type="nucleotide sequence ID" value="NZ_CP013023.1"/>
</dbReference>
<dbReference type="SMART" id="SM00862">
    <property type="entry name" value="Trans_reg_C"/>
    <property type="match status" value="1"/>
</dbReference>
<feature type="DNA-binding region" description="OmpR/PhoB-type" evidence="8">
    <location>
        <begin position="130"/>
        <end position="226"/>
    </location>
</feature>
<dbReference type="Pfam" id="PF00486">
    <property type="entry name" value="Trans_reg_C"/>
    <property type="match status" value="1"/>
</dbReference>
<dbReference type="AlphaFoldDB" id="A0A172ZI16"/>
<evidence type="ECO:0000313" key="12">
    <source>
        <dbReference type="Proteomes" id="UP000078148"/>
    </source>
</evidence>
<dbReference type="FunFam" id="3.40.50.2300:FF:000001">
    <property type="entry name" value="DNA-binding response regulator PhoB"/>
    <property type="match status" value="1"/>
</dbReference>
<dbReference type="GO" id="GO:0005829">
    <property type="term" value="C:cytosol"/>
    <property type="evidence" value="ECO:0007669"/>
    <property type="project" value="TreeGrafter"/>
</dbReference>
<dbReference type="GO" id="GO:0032993">
    <property type="term" value="C:protein-DNA complex"/>
    <property type="evidence" value="ECO:0007669"/>
    <property type="project" value="TreeGrafter"/>
</dbReference>
<evidence type="ECO:0000256" key="6">
    <source>
        <dbReference type="ARBA" id="ARBA00023163"/>
    </source>
</evidence>
<dbReference type="PROSITE" id="PS51755">
    <property type="entry name" value="OMPR_PHOB"/>
    <property type="match status" value="1"/>
</dbReference>
<dbReference type="CDD" id="cd17574">
    <property type="entry name" value="REC_OmpR"/>
    <property type="match status" value="1"/>
</dbReference>
<dbReference type="PROSITE" id="PS50110">
    <property type="entry name" value="RESPONSE_REGULATORY"/>
    <property type="match status" value="1"/>
</dbReference>
<name>A0A172ZI16_9BACL</name>
<keyword evidence="2 7" id="KW-0597">Phosphoprotein</keyword>
<dbReference type="InterPro" id="IPR016032">
    <property type="entry name" value="Sig_transdc_resp-reg_C-effctor"/>
</dbReference>
<feature type="modified residue" description="4-aspartylphosphate" evidence="7">
    <location>
        <position position="53"/>
    </location>
</feature>
<proteinExistence type="predicted"/>
<keyword evidence="6" id="KW-0804">Transcription</keyword>
<evidence type="ECO:0000259" key="10">
    <source>
        <dbReference type="PROSITE" id="PS51755"/>
    </source>
</evidence>
<evidence type="ECO:0000256" key="1">
    <source>
        <dbReference type="ARBA" id="ARBA00004496"/>
    </source>
</evidence>
<dbReference type="PANTHER" id="PTHR48111:SF73">
    <property type="entry name" value="ALKALINE PHOSPHATASE SYNTHESIS TRANSCRIPTIONAL REGULATORY PROTEIN PHOP"/>
    <property type="match status" value="1"/>
</dbReference>
<protein>
    <submittedName>
        <fullName evidence="11">DNA-binding response regulator</fullName>
    </submittedName>
</protein>
<dbReference type="SUPFAM" id="SSF52172">
    <property type="entry name" value="CheY-like"/>
    <property type="match status" value="1"/>
</dbReference>
<dbReference type="InterPro" id="IPR001789">
    <property type="entry name" value="Sig_transdc_resp-reg_receiver"/>
</dbReference>
<keyword evidence="3" id="KW-0902">Two-component regulatory system</keyword>
<dbReference type="FunFam" id="1.10.10.10:FF:000018">
    <property type="entry name" value="DNA-binding response regulator ResD"/>
    <property type="match status" value="1"/>
</dbReference>
<reference evidence="11 12" key="2">
    <citation type="journal article" date="2016" name="Int. J. Syst. Evol. Microbiol.">
        <title>Paenibacillus bovis sp. nov., isolated from raw yak (Bos grunniens) milk.</title>
        <authorList>
            <person name="Gao C."/>
            <person name="Han J."/>
            <person name="Liu Z."/>
            <person name="Xu X."/>
            <person name="Hang F."/>
            <person name="Wu Z."/>
        </authorList>
    </citation>
    <scope>NUCLEOTIDE SEQUENCE [LARGE SCALE GENOMIC DNA]</scope>
    <source>
        <strain evidence="11 12">BD3526</strain>
    </source>
</reference>
<dbReference type="Pfam" id="PF00072">
    <property type="entry name" value="Response_reg"/>
    <property type="match status" value="1"/>
</dbReference>
<dbReference type="KEGG" id="pbv:AR543_15595"/>
<evidence type="ECO:0000256" key="5">
    <source>
        <dbReference type="ARBA" id="ARBA00023125"/>
    </source>
</evidence>
<dbReference type="Proteomes" id="UP000078148">
    <property type="component" value="Chromosome"/>
</dbReference>
<gene>
    <name evidence="11" type="ORF">AR543_15595</name>
</gene>
<feature type="domain" description="Response regulatory" evidence="9">
    <location>
        <begin position="4"/>
        <end position="117"/>
    </location>
</feature>
<dbReference type="Gene3D" id="1.10.10.10">
    <property type="entry name" value="Winged helix-like DNA-binding domain superfamily/Winged helix DNA-binding domain"/>
    <property type="match status" value="1"/>
</dbReference>
<dbReference type="InterPro" id="IPR011006">
    <property type="entry name" value="CheY-like_superfamily"/>
</dbReference>
<keyword evidence="5 8" id="KW-0238">DNA-binding</keyword>
<evidence type="ECO:0000256" key="3">
    <source>
        <dbReference type="ARBA" id="ARBA00023012"/>
    </source>
</evidence>
<sequence length="227" mass="25552">MSKKILVADDEVSIRNSIAYALRREHFTVETAEDGRDALARVATFRPDVLVLDIMMPGMDGYEVCRQLDNRKGLGILMLTAKSDIVDKVIGLELGADDFVSKPFDIRELIARIKALARRVDRERTPDSLPEPQRLGAVEVQLSSRRATAGQQPLELTPKEFDLLALLVTHPSRVYTREELLELVWGIDFPGETRTVDIHIQRLRKKLGEDQGILQTVYGIGYKAESV</sequence>
<dbReference type="PANTHER" id="PTHR48111">
    <property type="entry name" value="REGULATOR OF RPOS"/>
    <property type="match status" value="1"/>
</dbReference>